<dbReference type="EnsemblPlants" id="KQK00099">
    <property type="protein sequence ID" value="KQK00099"/>
    <property type="gene ID" value="BRADI_3g47373v3"/>
</dbReference>
<sequence length="125" mass="13951">MRQREKLSLSVPGGETWPRVGFEAMGKKEAFDAACGRKSSACHADERGSKSSFVSCLSKFKSCGNTKSPRVLHIDIYTFTHLDFNHVTAMNRIMALHFIPEPFPGECCDVDVCPNVEFSAIHLER</sequence>
<protein>
    <submittedName>
        <fullName evidence="1 2">Uncharacterized protein</fullName>
    </submittedName>
</protein>
<reference evidence="1" key="2">
    <citation type="submission" date="2017-06" db="EMBL/GenBank/DDBJ databases">
        <title>WGS assembly of Brachypodium distachyon.</title>
        <authorList>
            <consortium name="The International Brachypodium Initiative"/>
            <person name="Lucas S."/>
            <person name="Harmon-Smith M."/>
            <person name="Lail K."/>
            <person name="Tice H."/>
            <person name="Grimwood J."/>
            <person name="Bruce D."/>
            <person name="Barry K."/>
            <person name="Shu S."/>
            <person name="Lindquist E."/>
            <person name="Wang M."/>
            <person name="Pitluck S."/>
            <person name="Vogel J.P."/>
            <person name="Garvin D.F."/>
            <person name="Mockler T.C."/>
            <person name="Schmutz J."/>
            <person name="Rokhsar D."/>
            <person name="Bevan M.W."/>
        </authorList>
    </citation>
    <scope>NUCLEOTIDE SEQUENCE</scope>
    <source>
        <strain evidence="1">Bd21</strain>
    </source>
</reference>
<reference evidence="2" key="3">
    <citation type="submission" date="2018-08" db="UniProtKB">
        <authorList>
            <consortium name="EnsemblPlants"/>
        </authorList>
    </citation>
    <scope>IDENTIFICATION</scope>
    <source>
        <strain evidence="2">cv. Bd21</strain>
    </source>
</reference>
<keyword evidence="3" id="KW-1185">Reference proteome</keyword>
<dbReference type="AlphaFoldDB" id="A0A0Q3I2L5"/>
<gene>
    <name evidence="1" type="ORF">BRADI_3g47373v3</name>
</gene>
<dbReference type="Proteomes" id="UP000008810">
    <property type="component" value="Chromosome 3"/>
</dbReference>
<evidence type="ECO:0000313" key="1">
    <source>
        <dbReference type="EMBL" id="KQK00099.1"/>
    </source>
</evidence>
<organism evidence="1">
    <name type="scientific">Brachypodium distachyon</name>
    <name type="common">Purple false brome</name>
    <name type="synonym">Trachynia distachya</name>
    <dbReference type="NCBI Taxonomy" id="15368"/>
    <lineage>
        <taxon>Eukaryota</taxon>
        <taxon>Viridiplantae</taxon>
        <taxon>Streptophyta</taxon>
        <taxon>Embryophyta</taxon>
        <taxon>Tracheophyta</taxon>
        <taxon>Spermatophyta</taxon>
        <taxon>Magnoliopsida</taxon>
        <taxon>Liliopsida</taxon>
        <taxon>Poales</taxon>
        <taxon>Poaceae</taxon>
        <taxon>BOP clade</taxon>
        <taxon>Pooideae</taxon>
        <taxon>Stipodae</taxon>
        <taxon>Brachypodieae</taxon>
        <taxon>Brachypodium</taxon>
    </lineage>
</organism>
<dbReference type="InParanoid" id="A0A0Q3I2L5"/>
<dbReference type="EMBL" id="CM000882">
    <property type="protein sequence ID" value="KQK00099.1"/>
    <property type="molecule type" value="Genomic_DNA"/>
</dbReference>
<evidence type="ECO:0000313" key="3">
    <source>
        <dbReference type="Proteomes" id="UP000008810"/>
    </source>
</evidence>
<dbReference type="Gramene" id="KQK00099">
    <property type="protein sequence ID" value="KQK00099"/>
    <property type="gene ID" value="BRADI_3g47373v3"/>
</dbReference>
<reference evidence="1 2" key="1">
    <citation type="journal article" date="2010" name="Nature">
        <title>Genome sequencing and analysis of the model grass Brachypodium distachyon.</title>
        <authorList>
            <consortium name="International Brachypodium Initiative"/>
        </authorList>
    </citation>
    <scope>NUCLEOTIDE SEQUENCE [LARGE SCALE GENOMIC DNA]</scope>
    <source>
        <strain evidence="1 2">Bd21</strain>
    </source>
</reference>
<accession>A0A0Q3I2L5</accession>
<proteinExistence type="predicted"/>
<name>A0A0Q3I2L5_BRADI</name>
<evidence type="ECO:0000313" key="2">
    <source>
        <dbReference type="EnsemblPlants" id="KQK00099"/>
    </source>
</evidence>